<feature type="transmembrane region" description="Helical" evidence="2">
    <location>
        <begin position="485"/>
        <end position="508"/>
    </location>
</feature>
<accession>A0A9P4MDM0</accession>
<dbReference type="Proteomes" id="UP000799772">
    <property type="component" value="Unassembled WGS sequence"/>
</dbReference>
<proteinExistence type="predicted"/>
<feature type="region of interest" description="Disordered" evidence="1">
    <location>
        <begin position="539"/>
        <end position="587"/>
    </location>
</feature>
<reference evidence="3" key="1">
    <citation type="journal article" date="2020" name="Stud. Mycol.">
        <title>101 Dothideomycetes genomes: a test case for predicting lifestyles and emergence of pathogens.</title>
        <authorList>
            <person name="Haridas S."/>
            <person name="Albert R."/>
            <person name="Binder M."/>
            <person name="Bloem J."/>
            <person name="Labutti K."/>
            <person name="Salamov A."/>
            <person name="Andreopoulos B."/>
            <person name="Baker S."/>
            <person name="Barry K."/>
            <person name="Bills G."/>
            <person name="Bluhm B."/>
            <person name="Cannon C."/>
            <person name="Castanera R."/>
            <person name="Culley D."/>
            <person name="Daum C."/>
            <person name="Ezra D."/>
            <person name="Gonzalez J."/>
            <person name="Henrissat B."/>
            <person name="Kuo A."/>
            <person name="Liang C."/>
            <person name="Lipzen A."/>
            <person name="Lutzoni F."/>
            <person name="Magnuson J."/>
            <person name="Mondo S."/>
            <person name="Nolan M."/>
            <person name="Ohm R."/>
            <person name="Pangilinan J."/>
            <person name="Park H.-J."/>
            <person name="Ramirez L."/>
            <person name="Alfaro M."/>
            <person name="Sun H."/>
            <person name="Tritt A."/>
            <person name="Yoshinaga Y."/>
            <person name="Zwiers L.-H."/>
            <person name="Turgeon B."/>
            <person name="Goodwin S."/>
            <person name="Spatafora J."/>
            <person name="Crous P."/>
            <person name="Grigoriev I."/>
        </authorList>
    </citation>
    <scope>NUCLEOTIDE SEQUENCE</scope>
    <source>
        <strain evidence="3">CBS 133067</strain>
    </source>
</reference>
<keyword evidence="2" id="KW-0472">Membrane</keyword>
<dbReference type="OrthoDB" id="2830640at2759"/>
<comment type="caution">
    <text evidence="3">The sequence shown here is derived from an EMBL/GenBank/DDBJ whole genome shotgun (WGS) entry which is preliminary data.</text>
</comment>
<dbReference type="AlphaFoldDB" id="A0A9P4MDM0"/>
<keyword evidence="4" id="KW-1185">Reference proteome</keyword>
<evidence type="ECO:0000256" key="1">
    <source>
        <dbReference type="SAM" id="MobiDB-lite"/>
    </source>
</evidence>
<evidence type="ECO:0000313" key="4">
    <source>
        <dbReference type="Proteomes" id="UP000799772"/>
    </source>
</evidence>
<evidence type="ECO:0000313" key="3">
    <source>
        <dbReference type="EMBL" id="KAF2103587.1"/>
    </source>
</evidence>
<name>A0A9P4MDM0_9PEZI</name>
<keyword evidence="2" id="KW-1133">Transmembrane helix</keyword>
<evidence type="ECO:0000256" key="2">
    <source>
        <dbReference type="SAM" id="Phobius"/>
    </source>
</evidence>
<sequence>MFGDANPPQCQWGADGQERADYIEALKYKDRDVPVKYGHLKNGEIAEWVDRTPKPTSTLLGGIRMLICERHRYSPLDFPIQNSTYTRLVEKFKLHSTTLRSFDTDAGSFARYYDYDDSGSSVELKGICMNSFLVPTCVIGSGTEFSIVDIVLKIPQKREIGNHGLSMYYDTHIGLTTALLYGMDILVCDDTTSNEHPNPPIPASEEDDFSLVWKEKKQARRPKLLSMIRSCSKAWVHPLVLPCLLLEEHMRKTKEYCEHGLVRTEMWNIMNSLGMRGDDRPQIVFWQAALTAKETLSEEAKEDRFDAKRLTVRLNRQGLRIRYTERSPHWNIECAQFALALADELEKKLPEGKVDAATDHNLRDGLDNNIATSKTSSYNLTVLKECLSLQLEVLGSLVTQMDNEVSVRQAQESANMARDSTRMAWNAGRDSTSMKILAFITAIFLPATFVATFFSMTFFNWQGGGGGGGGGNNNQQPAVLSNQFWIYWVVAAPLTFVTLFGWGFWWVLELYLRAKKFPKTASDSGHDWEAHMVRFIDGARRRPKGKKGTREGEAPNDPENNGTSNGGVSKRASTGVSNGAEKPPSSS</sequence>
<dbReference type="Gene3D" id="1.20.58.340">
    <property type="entry name" value="Magnesium transport protein CorA, transmembrane region"/>
    <property type="match status" value="1"/>
</dbReference>
<gene>
    <name evidence="3" type="ORF">NA57DRAFT_53103</name>
</gene>
<protein>
    <submittedName>
        <fullName evidence="3">Uncharacterized protein</fullName>
    </submittedName>
</protein>
<feature type="compositionally biased region" description="Polar residues" evidence="1">
    <location>
        <begin position="558"/>
        <end position="577"/>
    </location>
</feature>
<organism evidence="3 4">
    <name type="scientific">Rhizodiscina lignyota</name>
    <dbReference type="NCBI Taxonomy" id="1504668"/>
    <lineage>
        <taxon>Eukaryota</taxon>
        <taxon>Fungi</taxon>
        <taxon>Dikarya</taxon>
        <taxon>Ascomycota</taxon>
        <taxon>Pezizomycotina</taxon>
        <taxon>Dothideomycetes</taxon>
        <taxon>Pleosporomycetidae</taxon>
        <taxon>Aulographales</taxon>
        <taxon>Rhizodiscinaceae</taxon>
        <taxon>Rhizodiscina</taxon>
    </lineage>
</organism>
<keyword evidence="2" id="KW-0812">Transmembrane</keyword>
<feature type="transmembrane region" description="Helical" evidence="2">
    <location>
        <begin position="436"/>
        <end position="459"/>
    </location>
</feature>
<dbReference type="EMBL" id="ML978122">
    <property type="protein sequence ID" value="KAF2103587.1"/>
    <property type="molecule type" value="Genomic_DNA"/>
</dbReference>